<evidence type="ECO:0000313" key="8">
    <source>
        <dbReference type="EMBL" id="SHJ20166.1"/>
    </source>
</evidence>
<dbReference type="Pfam" id="PF04542">
    <property type="entry name" value="Sigma70_r2"/>
    <property type="match status" value="1"/>
</dbReference>
<organism evidence="8 9">
    <name type="scientific">Lutispora thermophila DSM 19022</name>
    <dbReference type="NCBI Taxonomy" id="1122184"/>
    <lineage>
        <taxon>Bacteria</taxon>
        <taxon>Bacillati</taxon>
        <taxon>Bacillota</taxon>
        <taxon>Clostridia</taxon>
        <taxon>Lutisporales</taxon>
        <taxon>Lutisporaceae</taxon>
        <taxon>Lutispora</taxon>
    </lineage>
</organism>
<dbReference type="CDD" id="cd06171">
    <property type="entry name" value="Sigma70_r4"/>
    <property type="match status" value="1"/>
</dbReference>
<gene>
    <name evidence="8" type="ORF">SAMN02745176_02754</name>
</gene>
<keyword evidence="9" id="KW-1185">Reference proteome</keyword>
<evidence type="ECO:0000259" key="7">
    <source>
        <dbReference type="Pfam" id="PF04545"/>
    </source>
</evidence>
<keyword evidence="2" id="KW-0805">Transcription regulation</keyword>
<proteinExistence type="inferred from homology"/>
<dbReference type="STRING" id="1122184.SAMN02745176_02754"/>
<dbReference type="InterPro" id="IPR014284">
    <property type="entry name" value="RNA_pol_sigma-70_dom"/>
</dbReference>
<dbReference type="PANTHER" id="PTHR43133:SF51">
    <property type="entry name" value="RNA POLYMERASE SIGMA FACTOR"/>
    <property type="match status" value="1"/>
</dbReference>
<evidence type="ECO:0000259" key="6">
    <source>
        <dbReference type="Pfam" id="PF04542"/>
    </source>
</evidence>
<protein>
    <submittedName>
        <fullName evidence="8">RNA polymerase sigma-70 factor, ECF subfamily</fullName>
    </submittedName>
</protein>
<dbReference type="Pfam" id="PF04545">
    <property type="entry name" value="Sigma70_r4"/>
    <property type="match status" value="1"/>
</dbReference>
<dbReference type="GO" id="GO:0016987">
    <property type="term" value="F:sigma factor activity"/>
    <property type="evidence" value="ECO:0007669"/>
    <property type="project" value="UniProtKB-KW"/>
</dbReference>
<dbReference type="InterPro" id="IPR036388">
    <property type="entry name" value="WH-like_DNA-bd_sf"/>
</dbReference>
<sequence length="180" mass="21124">MVVTETETIKLVKKAPKGDDGAYLELFVKYEEMIYRTAYLYVKNEEDALDVVQETAYRSFKSIKNLKKPKYFKTWLTRIAITSALDVLRKRKNMVFIDEYKEDMASVEDETAEITTSVSLLELLKSLKDDEKSVVILKYYYDYTFNMISEILDMPLGSVKTIIYRALKKLRIEGKENLYE</sequence>
<reference evidence="8 9" key="1">
    <citation type="submission" date="2016-11" db="EMBL/GenBank/DDBJ databases">
        <authorList>
            <person name="Jaros S."/>
            <person name="Januszkiewicz K."/>
            <person name="Wedrychowicz H."/>
        </authorList>
    </citation>
    <scope>NUCLEOTIDE SEQUENCE [LARGE SCALE GENOMIC DNA]</scope>
    <source>
        <strain evidence="8 9">DSM 19022</strain>
    </source>
</reference>
<evidence type="ECO:0000256" key="4">
    <source>
        <dbReference type="ARBA" id="ARBA00023125"/>
    </source>
</evidence>
<evidence type="ECO:0000256" key="1">
    <source>
        <dbReference type="ARBA" id="ARBA00010641"/>
    </source>
</evidence>
<dbReference type="Proteomes" id="UP000184442">
    <property type="component" value="Unassembled WGS sequence"/>
</dbReference>
<dbReference type="InterPro" id="IPR013325">
    <property type="entry name" value="RNA_pol_sigma_r2"/>
</dbReference>
<dbReference type="GO" id="GO:0006352">
    <property type="term" value="P:DNA-templated transcription initiation"/>
    <property type="evidence" value="ECO:0007669"/>
    <property type="project" value="InterPro"/>
</dbReference>
<evidence type="ECO:0000313" key="9">
    <source>
        <dbReference type="Proteomes" id="UP000184442"/>
    </source>
</evidence>
<dbReference type="InterPro" id="IPR039425">
    <property type="entry name" value="RNA_pol_sigma-70-like"/>
</dbReference>
<dbReference type="NCBIfam" id="TIGR02937">
    <property type="entry name" value="sigma70-ECF"/>
    <property type="match status" value="1"/>
</dbReference>
<dbReference type="AlphaFoldDB" id="A0A1M6HDH7"/>
<dbReference type="SUPFAM" id="SSF88946">
    <property type="entry name" value="Sigma2 domain of RNA polymerase sigma factors"/>
    <property type="match status" value="1"/>
</dbReference>
<feature type="domain" description="RNA polymerase sigma-70 region 2" evidence="6">
    <location>
        <begin position="26"/>
        <end position="92"/>
    </location>
</feature>
<keyword evidence="3" id="KW-0731">Sigma factor</keyword>
<comment type="similarity">
    <text evidence="1">Belongs to the sigma-70 factor family. ECF subfamily.</text>
</comment>
<dbReference type="InterPro" id="IPR007630">
    <property type="entry name" value="RNA_pol_sigma70_r4"/>
</dbReference>
<dbReference type="EMBL" id="FQZS01000020">
    <property type="protein sequence ID" value="SHJ20166.1"/>
    <property type="molecule type" value="Genomic_DNA"/>
</dbReference>
<dbReference type="PANTHER" id="PTHR43133">
    <property type="entry name" value="RNA POLYMERASE ECF-TYPE SIGMA FACTO"/>
    <property type="match status" value="1"/>
</dbReference>
<dbReference type="InterPro" id="IPR013324">
    <property type="entry name" value="RNA_pol_sigma_r3/r4-like"/>
</dbReference>
<dbReference type="OrthoDB" id="9782703at2"/>
<accession>A0A1M6HDH7</accession>
<evidence type="ECO:0000256" key="2">
    <source>
        <dbReference type="ARBA" id="ARBA00023015"/>
    </source>
</evidence>
<name>A0A1M6HDH7_9FIRM</name>
<evidence type="ECO:0000256" key="3">
    <source>
        <dbReference type="ARBA" id="ARBA00023082"/>
    </source>
</evidence>
<dbReference type="SUPFAM" id="SSF88659">
    <property type="entry name" value="Sigma3 and sigma4 domains of RNA polymerase sigma factors"/>
    <property type="match status" value="1"/>
</dbReference>
<feature type="domain" description="RNA polymerase sigma-70 region 4" evidence="7">
    <location>
        <begin position="123"/>
        <end position="171"/>
    </location>
</feature>
<evidence type="ECO:0000256" key="5">
    <source>
        <dbReference type="ARBA" id="ARBA00023163"/>
    </source>
</evidence>
<keyword evidence="4" id="KW-0238">DNA-binding</keyword>
<dbReference type="InterPro" id="IPR007627">
    <property type="entry name" value="RNA_pol_sigma70_r2"/>
</dbReference>
<dbReference type="Gene3D" id="1.10.10.10">
    <property type="entry name" value="Winged helix-like DNA-binding domain superfamily/Winged helix DNA-binding domain"/>
    <property type="match status" value="1"/>
</dbReference>
<keyword evidence="5" id="KW-0804">Transcription</keyword>
<dbReference type="GO" id="GO:0003677">
    <property type="term" value="F:DNA binding"/>
    <property type="evidence" value="ECO:0007669"/>
    <property type="project" value="UniProtKB-KW"/>
</dbReference>
<dbReference type="Gene3D" id="1.10.1740.10">
    <property type="match status" value="1"/>
</dbReference>